<evidence type="ECO:0000313" key="2">
    <source>
        <dbReference type="Proteomes" id="UP001285441"/>
    </source>
</evidence>
<proteinExistence type="predicted"/>
<accession>A0AAE0P8H9</accession>
<dbReference type="AlphaFoldDB" id="A0AAE0P8H9"/>
<name>A0AAE0P8H9_9PEZI</name>
<reference evidence="1" key="1">
    <citation type="journal article" date="2023" name="Mol. Phylogenet. Evol.">
        <title>Genome-scale phylogeny and comparative genomics of the fungal order Sordariales.</title>
        <authorList>
            <person name="Hensen N."/>
            <person name="Bonometti L."/>
            <person name="Westerberg I."/>
            <person name="Brannstrom I.O."/>
            <person name="Guillou S."/>
            <person name="Cros-Aarteil S."/>
            <person name="Calhoun S."/>
            <person name="Haridas S."/>
            <person name="Kuo A."/>
            <person name="Mondo S."/>
            <person name="Pangilinan J."/>
            <person name="Riley R."/>
            <person name="LaButti K."/>
            <person name="Andreopoulos B."/>
            <person name="Lipzen A."/>
            <person name="Chen C."/>
            <person name="Yan M."/>
            <person name="Daum C."/>
            <person name="Ng V."/>
            <person name="Clum A."/>
            <person name="Steindorff A."/>
            <person name="Ohm R.A."/>
            <person name="Martin F."/>
            <person name="Silar P."/>
            <person name="Natvig D.O."/>
            <person name="Lalanne C."/>
            <person name="Gautier V."/>
            <person name="Ament-Velasquez S.L."/>
            <person name="Kruys A."/>
            <person name="Hutchinson M.I."/>
            <person name="Powell A.J."/>
            <person name="Barry K."/>
            <person name="Miller A.N."/>
            <person name="Grigoriev I.V."/>
            <person name="Debuchy R."/>
            <person name="Gladieux P."/>
            <person name="Hiltunen Thoren M."/>
            <person name="Johannesson H."/>
        </authorList>
    </citation>
    <scope>NUCLEOTIDE SEQUENCE</scope>
    <source>
        <strain evidence="1">CBS 232.78</strain>
    </source>
</reference>
<organism evidence="1 2">
    <name type="scientific">Podospora didyma</name>
    <dbReference type="NCBI Taxonomy" id="330526"/>
    <lineage>
        <taxon>Eukaryota</taxon>
        <taxon>Fungi</taxon>
        <taxon>Dikarya</taxon>
        <taxon>Ascomycota</taxon>
        <taxon>Pezizomycotina</taxon>
        <taxon>Sordariomycetes</taxon>
        <taxon>Sordariomycetidae</taxon>
        <taxon>Sordariales</taxon>
        <taxon>Podosporaceae</taxon>
        <taxon>Podospora</taxon>
    </lineage>
</organism>
<reference evidence="1" key="2">
    <citation type="submission" date="2023-06" db="EMBL/GenBank/DDBJ databases">
        <authorList>
            <consortium name="Lawrence Berkeley National Laboratory"/>
            <person name="Haridas S."/>
            <person name="Hensen N."/>
            <person name="Bonometti L."/>
            <person name="Westerberg I."/>
            <person name="Brannstrom I.O."/>
            <person name="Guillou S."/>
            <person name="Cros-Aarteil S."/>
            <person name="Calhoun S."/>
            <person name="Kuo A."/>
            <person name="Mondo S."/>
            <person name="Pangilinan J."/>
            <person name="Riley R."/>
            <person name="LaButti K."/>
            <person name="Andreopoulos B."/>
            <person name="Lipzen A."/>
            <person name="Chen C."/>
            <person name="Yanf M."/>
            <person name="Daum C."/>
            <person name="Ng V."/>
            <person name="Clum A."/>
            <person name="Steindorff A."/>
            <person name="Ohm R."/>
            <person name="Martin F."/>
            <person name="Silar P."/>
            <person name="Natvig D."/>
            <person name="Lalanne C."/>
            <person name="Gautier V."/>
            <person name="Ament-velasquez S.L."/>
            <person name="Kruys A."/>
            <person name="Hutchinson M.I."/>
            <person name="Powell A.J."/>
            <person name="Barry K."/>
            <person name="Miller A.N."/>
            <person name="Grigoriev I.V."/>
            <person name="Debuchy R."/>
            <person name="Gladieux P."/>
            <person name="Thoren M.H."/>
            <person name="Johannesson H."/>
        </authorList>
    </citation>
    <scope>NUCLEOTIDE SEQUENCE</scope>
    <source>
        <strain evidence="1">CBS 232.78</strain>
    </source>
</reference>
<gene>
    <name evidence="1" type="ORF">B0H63DRAFT_65901</name>
</gene>
<dbReference type="EMBL" id="JAULSW010000001">
    <property type="protein sequence ID" value="KAK3395254.1"/>
    <property type="molecule type" value="Genomic_DNA"/>
</dbReference>
<protein>
    <submittedName>
        <fullName evidence="1">Uncharacterized protein</fullName>
    </submittedName>
</protein>
<comment type="caution">
    <text evidence="1">The sequence shown here is derived from an EMBL/GenBank/DDBJ whole genome shotgun (WGS) entry which is preliminary data.</text>
</comment>
<dbReference type="Proteomes" id="UP001285441">
    <property type="component" value="Unassembled WGS sequence"/>
</dbReference>
<sequence length="291" mass="32088">MERLRTCISNPKVVPMQPKHLEQPFSYDGSSFHTVHSPKHFGNKTSDWVGLSNYAIGASANAGTISLRPKTQAPTLNGIRKLDRRNLVSLAHGTARPKICMVTRLQQLLVDSGAILISIRGAHSPHGHLSPITPRHFARAPPHPVLKQALGETPCLATRRQTPRVRLDTWVPAPIRPRTPRQRARLHVKGQDHPEQPRRVGDNLVYGGHVLCRSCTSHDHAVRRGCLVHGVRHRLGVGRRRPGVDDGHAVNGGENLTGCDLHSLQYRCDCRRIRAVGGVDHRGCCGGRRPG</sequence>
<keyword evidence="2" id="KW-1185">Reference proteome</keyword>
<evidence type="ECO:0000313" key="1">
    <source>
        <dbReference type="EMBL" id="KAK3395254.1"/>
    </source>
</evidence>